<organism evidence="3 4">
    <name type="scientific">Paraburkholderia lycopersici</name>
    <dbReference type="NCBI Taxonomy" id="416944"/>
    <lineage>
        <taxon>Bacteria</taxon>
        <taxon>Pseudomonadati</taxon>
        <taxon>Pseudomonadota</taxon>
        <taxon>Betaproteobacteria</taxon>
        <taxon>Burkholderiales</taxon>
        <taxon>Burkholderiaceae</taxon>
        <taxon>Paraburkholderia</taxon>
    </lineage>
</organism>
<evidence type="ECO:0000256" key="1">
    <source>
        <dbReference type="SAM" id="MobiDB-lite"/>
    </source>
</evidence>
<keyword evidence="2" id="KW-0812">Transmembrane</keyword>
<feature type="region of interest" description="Disordered" evidence="1">
    <location>
        <begin position="354"/>
        <end position="379"/>
    </location>
</feature>
<protein>
    <submittedName>
        <fullName evidence="3">Uncharacterized protein</fullName>
    </submittedName>
</protein>
<accession>A0A1G6HDD1</accession>
<feature type="compositionally biased region" description="Low complexity" evidence="1">
    <location>
        <begin position="171"/>
        <end position="183"/>
    </location>
</feature>
<evidence type="ECO:0000313" key="3">
    <source>
        <dbReference type="EMBL" id="SDB92098.1"/>
    </source>
</evidence>
<dbReference type="AlphaFoldDB" id="A0A1G6HDD1"/>
<feature type="transmembrane region" description="Helical" evidence="2">
    <location>
        <begin position="95"/>
        <end position="116"/>
    </location>
</feature>
<dbReference type="STRING" id="416944.SAMN05421548_102187"/>
<keyword evidence="4" id="KW-1185">Reference proteome</keyword>
<keyword evidence="2" id="KW-0472">Membrane</keyword>
<evidence type="ECO:0000256" key="2">
    <source>
        <dbReference type="SAM" id="Phobius"/>
    </source>
</evidence>
<sequence>MFNEPARGHAGPWGCPYCGTGFNAPLMICPQCGAKQLPAGPRTSPPSESAAPEWHDGFARHSHSHWSPAAFGFGGAQQYSEYPARDEAREGHRSWLPFYAVGSVVSVVFLLGAYTISHRAERAPSSGGQVVEGAVFVPKGNVSAPTVKPPASRSASTTVEARVAPPPAAAAPPSAVAHVSPSPAHVPPPVVAHASPPLPVHVPPPPLSVPVPQRQYAPPVPTVIAHTEAAQRGIAARKSAGEERTLAAKTAAKASANARADVARSLASARANLDKSSLAPARSAIMTALAEQPGNGYALQMQAELASREQERDSLLGYARLCAREGQWVCAWHNAGHALTVDSSSSEAKDMLARSIAQQGRGAVRQVDSGPPGPPIDPN</sequence>
<dbReference type="EMBL" id="FMYQ01000002">
    <property type="protein sequence ID" value="SDB92098.1"/>
    <property type="molecule type" value="Genomic_DNA"/>
</dbReference>
<gene>
    <name evidence="3" type="ORF">SAMN05421548_102187</name>
</gene>
<reference evidence="4" key="1">
    <citation type="submission" date="2016-09" db="EMBL/GenBank/DDBJ databases">
        <authorList>
            <person name="Varghese N."/>
            <person name="Submissions S."/>
        </authorList>
    </citation>
    <scope>NUCLEOTIDE SEQUENCE [LARGE SCALE GENOMIC DNA]</scope>
    <source>
        <strain evidence="4">TNe-862</strain>
    </source>
</reference>
<feature type="region of interest" description="Disordered" evidence="1">
    <location>
        <begin position="164"/>
        <end position="184"/>
    </location>
</feature>
<dbReference type="Proteomes" id="UP000198908">
    <property type="component" value="Unassembled WGS sequence"/>
</dbReference>
<proteinExistence type="predicted"/>
<keyword evidence="2" id="KW-1133">Transmembrane helix</keyword>
<name>A0A1G6HDD1_9BURK</name>
<evidence type="ECO:0000313" key="4">
    <source>
        <dbReference type="Proteomes" id="UP000198908"/>
    </source>
</evidence>